<dbReference type="STRING" id="1177154.Y5S_02166"/>
<keyword evidence="4" id="KW-1185">Reference proteome</keyword>
<comment type="caution">
    <text evidence="3">The sequence shown here is derived from an EMBL/GenBank/DDBJ whole genome shotgun (WGS) entry which is preliminary data.</text>
</comment>
<feature type="domain" description="Activator of Hsp90 ATPase homologue 1/2-like C-terminal" evidence="2">
    <location>
        <begin position="22"/>
        <end position="147"/>
    </location>
</feature>
<dbReference type="AlphaFoldDB" id="A0A095SIC0"/>
<name>A0A095SIC0_9GAMM</name>
<dbReference type="SUPFAM" id="SSF55961">
    <property type="entry name" value="Bet v1-like"/>
    <property type="match status" value="1"/>
</dbReference>
<dbReference type="PATRIC" id="fig|1177154.3.peg.2206"/>
<evidence type="ECO:0000259" key="2">
    <source>
        <dbReference type="Pfam" id="PF08327"/>
    </source>
</evidence>
<dbReference type="Pfam" id="PF08327">
    <property type="entry name" value="AHSA1"/>
    <property type="match status" value="1"/>
</dbReference>
<sequence length="176" mass="19884">METDVRFADATTLTVERTLPGPIERVWAYLTEPDKRARWLGGGVLGQFVGGVVEIHFHNQDLSEDIQPAPEQYKSIENQATLSGTITRFEPPHVLAHTWGNNEGEVTFELTENDGQVHLLLTHRKLPTDQDTRTSVASGWHTHLGILIEELNGQARSAFWPRHTELEAHYRKTLGE</sequence>
<dbReference type="Gene3D" id="3.30.530.20">
    <property type="match status" value="1"/>
</dbReference>
<dbReference type="OrthoDB" id="9800600at2"/>
<organism evidence="3 4">
    <name type="scientific">Alcanivorax nanhaiticus</name>
    <dbReference type="NCBI Taxonomy" id="1177154"/>
    <lineage>
        <taxon>Bacteria</taxon>
        <taxon>Pseudomonadati</taxon>
        <taxon>Pseudomonadota</taxon>
        <taxon>Gammaproteobacteria</taxon>
        <taxon>Oceanospirillales</taxon>
        <taxon>Alcanivoracaceae</taxon>
        <taxon>Alcanivorax</taxon>
    </lineage>
</organism>
<evidence type="ECO:0000313" key="4">
    <source>
        <dbReference type="Proteomes" id="UP000029444"/>
    </source>
</evidence>
<dbReference type="InterPro" id="IPR013538">
    <property type="entry name" value="ASHA1/2-like_C"/>
</dbReference>
<accession>A0A095SIC0</accession>
<dbReference type="EMBL" id="ARXV01000008">
    <property type="protein sequence ID" value="KGD64411.1"/>
    <property type="molecule type" value="Genomic_DNA"/>
</dbReference>
<dbReference type="InterPro" id="IPR023393">
    <property type="entry name" value="START-like_dom_sf"/>
</dbReference>
<dbReference type="RefSeq" id="WP_035232989.1">
    <property type="nucleotide sequence ID" value="NZ_ARXV01000008.1"/>
</dbReference>
<dbReference type="Proteomes" id="UP000029444">
    <property type="component" value="Unassembled WGS sequence"/>
</dbReference>
<comment type="similarity">
    <text evidence="1">Belongs to the AHA1 family.</text>
</comment>
<dbReference type="eggNOG" id="COG3832">
    <property type="taxonomic scope" value="Bacteria"/>
</dbReference>
<reference evidence="3 4" key="1">
    <citation type="submission" date="2012-09" db="EMBL/GenBank/DDBJ databases">
        <title>Genome Sequence of alkane-degrading Bacterium Alcanivorax sp. 19-m-6.</title>
        <authorList>
            <person name="Lai Q."/>
            <person name="Shao Z."/>
        </authorList>
    </citation>
    <scope>NUCLEOTIDE SEQUENCE [LARGE SCALE GENOMIC DNA]</scope>
    <source>
        <strain evidence="3 4">19-m-6</strain>
    </source>
</reference>
<gene>
    <name evidence="3" type="ORF">Y5S_02166</name>
</gene>
<protein>
    <submittedName>
        <fullName evidence="3">Activator of Hsp90 ATPase 1 family protein</fullName>
    </submittedName>
</protein>
<evidence type="ECO:0000313" key="3">
    <source>
        <dbReference type="EMBL" id="KGD64411.1"/>
    </source>
</evidence>
<dbReference type="CDD" id="cd08899">
    <property type="entry name" value="SRPBCC_CalC_Aha1-like_6"/>
    <property type="match status" value="1"/>
</dbReference>
<evidence type="ECO:0000256" key="1">
    <source>
        <dbReference type="ARBA" id="ARBA00006817"/>
    </source>
</evidence>
<proteinExistence type="inferred from homology"/>